<evidence type="ECO:0000313" key="1">
    <source>
        <dbReference type="EMBL" id="MDA0160610.1"/>
    </source>
</evidence>
<sequence>MTVEAPSFSPELFTFLRDLADNNDREWFAANKPRYVAEVQEPALAFIEDIGLRLPEISRHFVADARTNGGSMFRIHRDVRFSKDKSPYKTQVGIQFRHARSRDVHAPGFYLNLEPGRVFMACGTWRPDRDTLHAIRTAIAARPARWQGIVEAPPFSDRFRLGGETLKRPPAGFDREHPLIEELKRKDFIAAAELTEADVTADGFLDQFLELCGEAGEFMRFLCDGARVAY</sequence>
<dbReference type="Proteomes" id="UP001149140">
    <property type="component" value="Unassembled WGS sequence"/>
</dbReference>
<dbReference type="AlphaFoldDB" id="A0A9X3MSX1"/>
<reference evidence="1" key="1">
    <citation type="submission" date="2022-10" db="EMBL/GenBank/DDBJ databases">
        <title>The WGS of Solirubrobacter ginsenosidimutans DSM 21036.</title>
        <authorList>
            <person name="Jiang Z."/>
        </authorList>
    </citation>
    <scope>NUCLEOTIDE SEQUENCE</scope>
    <source>
        <strain evidence="1">DSM 21036</strain>
    </source>
</reference>
<comment type="caution">
    <text evidence="1">The sequence shown here is derived from an EMBL/GenBank/DDBJ whole genome shotgun (WGS) entry which is preliminary data.</text>
</comment>
<organism evidence="1 2">
    <name type="scientific">Solirubrobacter ginsenosidimutans</name>
    <dbReference type="NCBI Taxonomy" id="490573"/>
    <lineage>
        <taxon>Bacteria</taxon>
        <taxon>Bacillati</taxon>
        <taxon>Actinomycetota</taxon>
        <taxon>Thermoleophilia</taxon>
        <taxon>Solirubrobacterales</taxon>
        <taxon>Solirubrobacteraceae</taxon>
        <taxon>Solirubrobacter</taxon>
    </lineage>
</organism>
<gene>
    <name evidence="1" type="ORF">OM076_10070</name>
</gene>
<evidence type="ECO:0000313" key="2">
    <source>
        <dbReference type="Proteomes" id="UP001149140"/>
    </source>
</evidence>
<dbReference type="RefSeq" id="WP_270039547.1">
    <property type="nucleotide sequence ID" value="NZ_JAPDOD010000006.1"/>
</dbReference>
<dbReference type="PANTHER" id="PTHR36452">
    <property type="entry name" value="CHROMOSOME 12, WHOLE GENOME SHOTGUN SEQUENCE"/>
    <property type="match status" value="1"/>
</dbReference>
<dbReference type="PIRSF" id="PIRSF028451">
    <property type="entry name" value="UCP028451"/>
    <property type="match status" value="1"/>
</dbReference>
<dbReference type="NCBIfam" id="TIGR02453">
    <property type="entry name" value="TIGR02453 family protein"/>
    <property type="match status" value="1"/>
</dbReference>
<protein>
    <submittedName>
        <fullName evidence="1">TIGR02453 family protein</fullName>
    </submittedName>
</protein>
<dbReference type="EMBL" id="JAPDOD010000006">
    <property type="protein sequence ID" value="MDA0160610.1"/>
    <property type="molecule type" value="Genomic_DNA"/>
</dbReference>
<proteinExistence type="predicted"/>
<accession>A0A9X3MSX1</accession>
<dbReference type="InterPro" id="IPR012808">
    <property type="entry name" value="CHP02453"/>
</dbReference>
<keyword evidence="2" id="KW-1185">Reference proteome</keyword>
<dbReference type="Pfam" id="PF09365">
    <property type="entry name" value="DUF2461"/>
    <property type="match status" value="1"/>
</dbReference>
<name>A0A9X3MSX1_9ACTN</name>
<dbReference type="PANTHER" id="PTHR36452:SF1">
    <property type="entry name" value="DUF2461 DOMAIN-CONTAINING PROTEIN"/>
    <property type="match status" value="1"/>
</dbReference>
<dbReference type="InterPro" id="IPR015996">
    <property type="entry name" value="UCP028451"/>
</dbReference>